<sequence>MGRRIEHTRKISSDRVRKRRHPKKTILIAIEGNNKTEKTYFSNFENGKKSYNITYARGNNTDPLNLVRMLIKEVNELKSELADEVESYCIFDTDTDPNKNKIIAGAIQLANRNNIKVITSTPCIELWFLLHYEYTTAYMNNKEVIRKLKTHYPKYEKNVNLYSDIVENLESAIERAKRLESYQLNNNHIIGTVEANPNTEIYKIVERLMKK</sequence>
<name>A0A921GB53_9FIRM</name>
<dbReference type="InterPro" id="IPR025591">
    <property type="entry name" value="RloB"/>
</dbReference>
<evidence type="ECO:0000256" key="1">
    <source>
        <dbReference type="SAM" id="MobiDB-lite"/>
    </source>
</evidence>
<reference evidence="2" key="1">
    <citation type="journal article" date="2021" name="PeerJ">
        <title>Extensive microbial diversity within the chicken gut microbiome revealed by metagenomics and culture.</title>
        <authorList>
            <person name="Gilroy R."/>
            <person name="Ravi A."/>
            <person name="Getino M."/>
            <person name="Pursley I."/>
            <person name="Horton D.L."/>
            <person name="Alikhan N.F."/>
            <person name="Baker D."/>
            <person name="Gharbi K."/>
            <person name="Hall N."/>
            <person name="Watson M."/>
            <person name="Adriaenssens E.M."/>
            <person name="Foster-Nyarko E."/>
            <person name="Jarju S."/>
            <person name="Secka A."/>
            <person name="Antonio M."/>
            <person name="Oren A."/>
            <person name="Chaudhuri R.R."/>
            <person name="La Ragione R."/>
            <person name="Hildebrand F."/>
            <person name="Pallen M.J."/>
        </authorList>
    </citation>
    <scope>NUCLEOTIDE SEQUENCE</scope>
    <source>
        <strain evidence="2">CHK193-16274</strain>
    </source>
</reference>
<dbReference type="AlphaFoldDB" id="A0A921GB53"/>
<dbReference type="Pfam" id="PF13707">
    <property type="entry name" value="RloB"/>
    <property type="match status" value="1"/>
</dbReference>
<evidence type="ECO:0000313" key="2">
    <source>
        <dbReference type="EMBL" id="HJF40966.1"/>
    </source>
</evidence>
<dbReference type="Proteomes" id="UP000749320">
    <property type="component" value="Unassembled WGS sequence"/>
</dbReference>
<feature type="compositionally biased region" description="Basic and acidic residues" evidence="1">
    <location>
        <begin position="1"/>
        <end position="15"/>
    </location>
</feature>
<accession>A0A921GB53</accession>
<reference evidence="2" key="2">
    <citation type="submission" date="2021-09" db="EMBL/GenBank/DDBJ databases">
        <authorList>
            <person name="Gilroy R."/>
        </authorList>
    </citation>
    <scope>NUCLEOTIDE SEQUENCE</scope>
    <source>
        <strain evidence="2">CHK193-16274</strain>
    </source>
</reference>
<proteinExistence type="predicted"/>
<feature type="region of interest" description="Disordered" evidence="1">
    <location>
        <begin position="1"/>
        <end position="20"/>
    </location>
</feature>
<evidence type="ECO:0000313" key="3">
    <source>
        <dbReference type="Proteomes" id="UP000749320"/>
    </source>
</evidence>
<protein>
    <submittedName>
        <fullName evidence="2">RloB family protein</fullName>
    </submittedName>
</protein>
<dbReference type="EMBL" id="DYWV01000290">
    <property type="protein sequence ID" value="HJF40966.1"/>
    <property type="molecule type" value="Genomic_DNA"/>
</dbReference>
<comment type="caution">
    <text evidence="2">The sequence shown here is derived from an EMBL/GenBank/DDBJ whole genome shotgun (WGS) entry which is preliminary data.</text>
</comment>
<gene>
    <name evidence="2" type="ORF">K8V91_08585</name>
</gene>
<organism evidence="2 3">
    <name type="scientific">Thomasclavelia spiroformis</name>
    <dbReference type="NCBI Taxonomy" id="29348"/>
    <lineage>
        <taxon>Bacteria</taxon>
        <taxon>Bacillati</taxon>
        <taxon>Bacillota</taxon>
        <taxon>Erysipelotrichia</taxon>
        <taxon>Erysipelotrichales</taxon>
        <taxon>Coprobacillaceae</taxon>
        <taxon>Thomasclavelia</taxon>
    </lineage>
</organism>